<protein>
    <recommendedName>
        <fullName evidence="5">HEAT repeat domain-containing protein</fullName>
    </recommendedName>
</protein>
<gene>
    <name evidence="3" type="ORF">AV942_09215</name>
</gene>
<organism evidence="3 4">
    <name type="scientific">Alteromonas mediterranea</name>
    <dbReference type="NCBI Taxonomy" id="314275"/>
    <lineage>
        <taxon>Bacteria</taxon>
        <taxon>Pseudomonadati</taxon>
        <taxon>Pseudomonadota</taxon>
        <taxon>Gammaproteobacteria</taxon>
        <taxon>Alteromonadales</taxon>
        <taxon>Alteromonadaceae</taxon>
        <taxon>Alteromonas/Salinimonas group</taxon>
        <taxon>Alteromonas</taxon>
    </lineage>
</organism>
<evidence type="ECO:0000256" key="1">
    <source>
        <dbReference type="SAM" id="MobiDB-lite"/>
    </source>
</evidence>
<feature type="region of interest" description="Disordered" evidence="1">
    <location>
        <begin position="39"/>
        <end position="72"/>
    </location>
</feature>
<feature type="chain" id="PRO_5041940700" description="HEAT repeat domain-containing protein" evidence="2">
    <location>
        <begin position="23"/>
        <end position="428"/>
    </location>
</feature>
<dbReference type="EMBL" id="CP013928">
    <property type="protein sequence ID" value="AMJ78455.1"/>
    <property type="molecule type" value="Genomic_DNA"/>
</dbReference>
<dbReference type="Proteomes" id="UP000061468">
    <property type="component" value="Chromosome"/>
</dbReference>
<reference evidence="3 4" key="1">
    <citation type="submission" date="2015-12" db="EMBL/GenBank/DDBJ databases">
        <title>Intraspecies pangenome expansion in the marine bacterium Alteromonas.</title>
        <authorList>
            <person name="Lopez-Perez M."/>
            <person name="Rodriguez-Valera F."/>
        </authorList>
    </citation>
    <scope>NUCLEOTIDE SEQUENCE [LARGE SCALE GENOMIC DNA]</scope>
    <source>
        <strain evidence="3 4">UM8</strain>
    </source>
</reference>
<feature type="signal peptide" evidence="2">
    <location>
        <begin position="1"/>
        <end position="22"/>
    </location>
</feature>
<evidence type="ECO:0000313" key="3">
    <source>
        <dbReference type="EMBL" id="AMJ78455.1"/>
    </source>
</evidence>
<sequence length="428" mass="48326">MIKWIGLWLCSLCLVFAAGYYANDKRPTVPSEASVHITNVGDGKDEHVSQEALPPQQGETKRDQLPKDSASKPDEISLKAWLSDKPKLSLKQIGALIISISTMGEQAIIDTLSSIDTSISDPDAAMILSTMVSRLVELNPEKAWDLVDNMNINLETKQQFRVSVIANWANQSPSKALDWYINNTSLTSGRLENNIYPLLIFREMASEDIDSAFQSIALLESENLKSAAYSGIFSILETSEQFRDTLTLVKRSDDKRLETNLISVWVRKDVESTKAWFDTLDDNERKNEIKRAVFNSYVNQSPSEAASWFVEHSSSENYQSDVEHAARTIAYFEPNTALSWAQRQTNIDTKQAEVTLLQGAVYRSPQFVEQNLDLVVDRDAKINIAHSVYSAYGYKSDQRARDFLNGFEYKSELAKRINKVESNLKRVN</sequence>
<feature type="compositionally biased region" description="Basic and acidic residues" evidence="1">
    <location>
        <begin position="59"/>
        <end position="72"/>
    </location>
</feature>
<name>A0AAC8XJD6_9ALTE</name>
<accession>A0AAC8XJD6</accession>
<evidence type="ECO:0000313" key="4">
    <source>
        <dbReference type="Proteomes" id="UP000061468"/>
    </source>
</evidence>
<evidence type="ECO:0000256" key="2">
    <source>
        <dbReference type="SAM" id="SignalP"/>
    </source>
</evidence>
<dbReference type="RefSeq" id="WP_015067052.1">
    <property type="nucleotide sequence ID" value="NZ_CP013928.1"/>
</dbReference>
<proteinExistence type="predicted"/>
<keyword evidence="2" id="KW-0732">Signal</keyword>
<dbReference type="AlphaFoldDB" id="A0AAC8XJD6"/>
<evidence type="ECO:0008006" key="5">
    <source>
        <dbReference type="Google" id="ProtNLM"/>
    </source>
</evidence>